<dbReference type="Gene3D" id="3.10.450.50">
    <property type="match status" value="1"/>
</dbReference>
<accession>A0A847UDR5</accession>
<dbReference type="SUPFAM" id="SSF54427">
    <property type="entry name" value="NTF2-like"/>
    <property type="match status" value="1"/>
</dbReference>
<protein>
    <submittedName>
        <fullName evidence="2">Ketosteroid isomerase</fullName>
    </submittedName>
</protein>
<dbReference type="EMBL" id="WOYG01000001">
    <property type="protein sequence ID" value="NLV09218.1"/>
    <property type="molecule type" value="Genomic_DNA"/>
</dbReference>
<evidence type="ECO:0000313" key="2">
    <source>
        <dbReference type="EMBL" id="NLV09218.1"/>
    </source>
</evidence>
<organism evidence="2 3">
    <name type="scientific">Halomicrobium mukohataei</name>
    <dbReference type="NCBI Taxonomy" id="57705"/>
    <lineage>
        <taxon>Archaea</taxon>
        <taxon>Methanobacteriati</taxon>
        <taxon>Methanobacteriota</taxon>
        <taxon>Stenosarchaea group</taxon>
        <taxon>Halobacteria</taxon>
        <taxon>Halobacteriales</taxon>
        <taxon>Haloarculaceae</taxon>
        <taxon>Halomicrobium</taxon>
    </lineage>
</organism>
<evidence type="ECO:0000313" key="3">
    <source>
        <dbReference type="Proteomes" id="UP000608662"/>
    </source>
</evidence>
<dbReference type="Proteomes" id="UP000608662">
    <property type="component" value="Unassembled WGS sequence"/>
</dbReference>
<dbReference type="Pfam" id="PF12680">
    <property type="entry name" value="SnoaL_2"/>
    <property type="match status" value="1"/>
</dbReference>
<evidence type="ECO:0000259" key="1">
    <source>
        <dbReference type="Pfam" id="PF12680"/>
    </source>
</evidence>
<sequence length="110" mass="12596">MDRVATARAYYRALDEHDYDLLSDVLAPDFVHERPDRTFEGRDRFVQFMREERPQTETSHPIDAVYTGASTVAVEGRLLASDDAEITRFVDVFAFEDGVIDRLSTHTPES</sequence>
<dbReference type="InterPro" id="IPR037401">
    <property type="entry name" value="SnoaL-like"/>
</dbReference>
<feature type="domain" description="SnoaL-like" evidence="1">
    <location>
        <begin position="7"/>
        <end position="100"/>
    </location>
</feature>
<dbReference type="OrthoDB" id="145984at2157"/>
<comment type="caution">
    <text evidence="2">The sequence shown here is derived from an EMBL/GenBank/DDBJ whole genome shotgun (WGS) entry which is preliminary data.</text>
</comment>
<dbReference type="GO" id="GO:0016853">
    <property type="term" value="F:isomerase activity"/>
    <property type="evidence" value="ECO:0007669"/>
    <property type="project" value="UniProtKB-KW"/>
</dbReference>
<dbReference type="AlphaFoldDB" id="A0A847UDR5"/>
<dbReference type="RefSeq" id="WP_170093120.1">
    <property type="nucleotide sequence ID" value="NZ_WOYG01000001.1"/>
</dbReference>
<reference evidence="2" key="1">
    <citation type="submission" date="2019-12" db="EMBL/GenBank/DDBJ databases">
        <title>Whole-genome sequence of Halomicrobium mukohataei pws1.</title>
        <authorList>
            <person name="Verma D.K."/>
            <person name="Gopal K."/>
            <person name="Prasad E.S."/>
        </authorList>
    </citation>
    <scope>NUCLEOTIDE SEQUENCE</scope>
    <source>
        <strain evidence="2">Pws1</strain>
    </source>
</reference>
<gene>
    <name evidence="2" type="ORF">GOC74_04650</name>
</gene>
<proteinExistence type="predicted"/>
<name>A0A847UDR5_9EURY</name>
<dbReference type="InterPro" id="IPR032710">
    <property type="entry name" value="NTF2-like_dom_sf"/>
</dbReference>
<keyword evidence="2" id="KW-0413">Isomerase</keyword>